<dbReference type="PROSITE" id="PS50011">
    <property type="entry name" value="PROTEIN_KINASE_DOM"/>
    <property type="match status" value="1"/>
</dbReference>
<dbReference type="GO" id="GO:0044773">
    <property type="term" value="P:mitotic DNA damage checkpoint signaling"/>
    <property type="evidence" value="ECO:0007669"/>
    <property type="project" value="TreeGrafter"/>
</dbReference>
<dbReference type="GO" id="GO:0005737">
    <property type="term" value="C:cytoplasm"/>
    <property type="evidence" value="ECO:0007669"/>
    <property type="project" value="TreeGrafter"/>
</dbReference>
<keyword evidence="2" id="KW-0808">Transferase</keyword>
<dbReference type="AlphaFoldDB" id="A0A6S6W795"/>
<keyword evidence="2" id="KW-0418">Kinase</keyword>
<evidence type="ECO:0000313" key="2">
    <source>
        <dbReference type="EMBL" id="CAE7192795.1"/>
    </source>
</evidence>
<dbReference type="GO" id="GO:0005524">
    <property type="term" value="F:ATP binding"/>
    <property type="evidence" value="ECO:0007669"/>
    <property type="project" value="InterPro"/>
</dbReference>
<dbReference type="SMART" id="SM00220">
    <property type="entry name" value="S_TKc"/>
    <property type="match status" value="1"/>
</dbReference>
<dbReference type="PANTHER" id="PTHR44167">
    <property type="entry name" value="OVARIAN-SPECIFIC SERINE/THREONINE-PROTEIN KINASE LOK-RELATED"/>
    <property type="match status" value="1"/>
</dbReference>
<dbReference type="PANTHER" id="PTHR44167:SF24">
    <property type="entry name" value="SERINE_THREONINE-PROTEIN KINASE CHK2"/>
    <property type="match status" value="1"/>
</dbReference>
<dbReference type="InterPro" id="IPR008271">
    <property type="entry name" value="Ser/Thr_kinase_AS"/>
</dbReference>
<dbReference type="PROSITE" id="PS00108">
    <property type="entry name" value="PROTEIN_KINASE_ST"/>
    <property type="match status" value="1"/>
</dbReference>
<sequence>MTIPPANQGLGWIMGSSRPNKPDNFVDFLLAPFTNEHALHSRHCRLRRMLETGVLIAVSDSRKVSVDGRTLQRDIKREQDEQAYQASLQHGTSIRLGDLTYMLVYTDLNREQQQRELQRALEKVSSAPTNSSMLLSPTPSKPTIDYHGYSIFDANLHGTTSTVSLGYDKSNGKPVAVKMVKCTAAQFKDLRREISILGRLNHRNVCKLDKVINWDPFANPRDWRQDEGPTVGLVMSPPATSGALQLLATWKYLPVPATFLCDSVHQIASGLAHVHSLDILHRDIKPNNIVYRSTNPVHAIIVDFGCSDLAPKSTRHDRGTLTYLAPEVIRIKDGESSEPFSLPSDVWSLGVTVVDFLMGKQFHQQLGRASFYQSFQRTMATNTVELHHPVFWDLALELLAWNPECRPTAMQVAQRFPDKQESRLQGGLTRRTSISEESSSTAKREKLQS</sequence>
<dbReference type="SUPFAM" id="SSF56112">
    <property type="entry name" value="Protein kinase-like (PK-like)"/>
    <property type="match status" value="1"/>
</dbReference>
<evidence type="ECO:0000313" key="3">
    <source>
        <dbReference type="Proteomes" id="UP000472372"/>
    </source>
</evidence>
<feature type="compositionally biased region" description="Low complexity" evidence="1">
    <location>
        <begin position="429"/>
        <end position="441"/>
    </location>
</feature>
<feature type="region of interest" description="Disordered" evidence="1">
    <location>
        <begin position="413"/>
        <end position="449"/>
    </location>
</feature>
<protein>
    <submittedName>
        <fullName evidence="2">Serine threonine protein kinase</fullName>
    </submittedName>
</protein>
<reference evidence="2" key="1">
    <citation type="submission" date="2021-02" db="EMBL/GenBank/DDBJ databases">
        <authorList>
            <person name="Syme A R."/>
            <person name="Syme A R."/>
            <person name="Moolhuijzen P."/>
        </authorList>
    </citation>
    <scope>NUCLEOTIDE SEQUENCE</scope>
    <source>
        <strain evidence="2">W1-1</strain>
    </source>
</reference>
<dbReference type="Pfam" id="PF00069">
    <property type="entry name" value="Pkinase"/>
    <property type="match status" value="1"/>
</dbReference>
<dbReference type="InterPro" id="IPR000719">
    <property type="entry name" value="Prot_kinase_dom"/>
</dbReference>
<dbReference type="GO" id="GO:0004674">
    <property type="term" value="F:protein serine/threonine kinase activity"/>
    <property type="evidence" value="ECO:0007669"/>
    <property type="project" value="TreeGrafter"/>
</dbReference>
<dbReference type="EMBL" id="HG992983">
    <property type="protein sequence ID" value="CAE7192795.1"/>
    <property type="molecule type" value="Genomic_DNA"/>
</dbReference>
<dbReference type="InterPro" id="IPR011009">
    <property type="entry name" value="Kinase-like_dom_sf"/>
</dbReference>
<evidence type="ECO:0000256" key="1">
    <source>
        <dbReference type="SAM" id="MobiDB-lite"/>
    </source>
</evidence>
<dbReference type="GO" id="GO:0005634">
    <property type="term" value="C:nucleus"/>
    <property type="evidence" value="ECO:0007669"/>
    <property type="project" value="TreeGrafter"/>
</dbReference>
<dbReference type="Gene3D" id="1.10.510.10">
    <property type="entry name" value="Transferase(Phosphotransferase) domain 1"/>
    <property type="match status" value="1"/>
</dbReference>
<accession>A0A6S6W795</accession>
<gene>
    <name evidence="2" type="ORF">PTTW11_07624</name>
</gene>
<dbReference type="Proteomes" id="UP000472372">
    <property type="component" value="Chromosome 7"/>
</dbReference>
<name>A0A6S6W795_9PLEO</name>
<organism evidence="2 3">
    <name type="scientific">Pyrenophora teres f. teres</name>
    <dbReference type="NCBI Taxonomy" id="97479"/>
    <lineage>
        <taxon>Eukaryota</taxon>
        <taxon>Fungi</taxon>
        <taxon>Dikarya</taxon>
        <taxon>Ascomycota</taxon>
        <taxon>Pezizomycotina</taxon>
        <taxon>Dothideomycetes</taxon>
        <taxon>Pleosporomycetidae</taxon>
        <taxon>Pleosporales</taxon>
        <taxon>Pleosporineae</taxon>
        <taxon>Pleosporaceae</taxon>
        <taxon>Pyrenophora</taxon>
    </lineage>
</organism>
<proteinExistence type="predicted"/>
<dbReference type="Gene3D" id="3.30.200.20">
    <property type="entry name" value="Phosphorylase Kinase, domain 1"/>
    <property type="match status" value="1"/>
</dbReference>